<dbReference type="EMBL" id="BPEY01000006">
    <property type="protein sequence ID" value="GIU41475.1"/>
    <property type="molecule type" value="Genomic_DNA"/>
</dbReference>
<dbReference type="CDD" id="cd17625">
    <property type="entry name" value="REC_OmpR_DrrD-like"/>
    <property type="match status" value="1"/>
</dbReference>
<evidence type="ECO:0000256" key="2">
    <source>
        <dbReference type="ARBA" id="ARBA00022490"/>
    </source>
</evidence>
<evidence type="ECO:0000256" key="7">
    <source>
        <dbReference type="ARBA" id="ARBA00023163"/>
    </source>
</evidence>
<evidence type="ECO:0000259" key="10">
    <source>
        <dbReference type="PROSITE" id="PS50110"/>
    </source>
</evidence>
<evidence type="ECO:0000256" key="5">
    <source>
        <dbReference type="ARBA" id="ARBA00023015"/>
    </source>
</evidence>
<feature type="modified residue" description="4-aspartylphosphate" evidence="8">
    <location>
        <position position="54"/>
    </location>
</feature>
<keyword evidence="3 8" id="KW-0597">Phosphoprotein</keyword>
<dbReference type="InterPro" id="IPR011006">
    <property type="entry name" value="CheY-like_superfamily"/>
</dbReference>
<dbReference type="SUPFAM" id="SSF46894">
    <property type="entry name" value="C-terminal effector domain of the bipartite response regulators"/>
    <property type="match status" value="1"/>
</dbReference>
<dbReference type="InterPro" id="IPR001867">
    <property type="entry name" value="OmpR/PhoB-type_DNA-bd"/>
</dbReference>
<keyword evidence="2" id="KW-0963">Cytoplasm</keyword>
<evidence type="ECO:0000256" key="9">
    <source>
        <dbReference type="PROSITE-ProRule" id="PRU01091"/>
    </source>
</evidence>
<dbReference type="SMART" id="SM00448">
    <property type="entry name" value="REC"/>
    <property type="match status" value="1"/>
</dbReference>
<evidence type="ECO:0000256" key="1">
    <source>
        <dbReference type="ARBA" id="ARBA00004496"/>
    </source>
</evidence>
<dbReference type="Pfam" id="PF00072">
    <property type="entry name" value="Response_reg"/>
    <property type="match status" value="1"/>
</dbReference>
<evidence type="ECO:0000256" key="3">
    <source>
        <dbReference type="ARBA" id="ARBA00022553"/>
    </source>
</evidence>
<sequence length="228" mass="25810">MTVIRVLVVEDDVILNDQLTAMLQQKSYLVDQCFDGEAGLLQAATDKYQLILLDVMLPIRDGFSLLKILRKTCQTPVIMVTAKGAEQERVQGFSQGADDYVAKPFSSAELILRIEAMLRRSYAKEADHPLQALSIDSLQLNSRAQSVEVAGQALEFTPIQFKLLWELLQHKGEVLSKAYLYQRVLNRNIGAYDRSLDMHLSRVRRKLTEANWPGERLQTSHGKGYCLL</sequence>
<dbReference type="PROSITE" id="PS51755">
    <property type="entry name" value="OMPR_PHOB"/>
    <property type="match status" value="1"/>
</dbReference>
<dbReference type="RefSeq" id="WP_220779186.1">
    <property type="nucleotide sequence ID" value="NZ_BPEY01000006.1"/>
</dbReference>
<comment type="caution">
    <text evidence="12">The sequence shown here is derived from an EMBL/GenBank/DDBJ whole genome shotgun (WGS) entry which is preliminary data.</text>
</comment>
<dbReference type="Proteomes" id="UP000887104">
    <property type="component" value="Unassembled WGS sequence"/>
</dbReference>
<dbReference type="SUPFAM" id="SSF52172">
    <property type="entry name" value="CheY-like"/>
    <property type="match status" value="1"/>
</dbReference>
<dbReference type="Gene3D" id="3.40.50.2300">
    <property type="match status" value="1"/>
</dbReference>
<dbReference type="Pfam" id="PF00486">
    <property type="entry name" value="Trans_reg_C"/>
    <property type="match status" value="1"/>
</dbReference>
<evidence type="ECO:0000259" key="11">
    <source>
        <dbReference type="PROSITE" id="PS51755"/>
    </source>
</evidence>
<dbReference type="InterPro" id="IPR016032">
    <property type="entry name" value="Sig_transdc_resp-reg_C-effctor"/>
</dbReference>
<dbReference type="PANTHER" id="PTHR48111">
    <property type="entry name" value="REGULATOR OF RPOS"/>
    <property type="match status" value="1"/>
</dbReference>
<dbReference type="GO" id="GO:0003677">
    <property type="term" value="F:DNA binding"/>
    <property type="evidence" value="ECO:0007669"/>
    <property type="project" value="UniProtKB-KW"/>
</dbReference>
<gene>
    <name evidence="12" type="ORF">TUM4438_05850</name>
</gene>
<organism evidence="12 13">
    <name type="scientific">Shewanella sairae</name>
    <dbReference type="NCBI Taxonomy" id="190310"/>
    <lineage>
        <taxon>Bacteria</taxon>
        <taxon>Pseudomonadati</taxon>
        <taxon>Pseudomonadota</taxon>
        <taxon>Gammaproteobacteria</taxon>
        <taxon>Alteromonadales</taxon>
        <taxon>Shewanellaceae</taxon>
        <taxon>Shewanella</taxon>
    </lineage>
</organism>
<evidence type="ECO:0000256" key="4">
    <source>
        <dbReference type="ARBA" id="ARBA00023012"/>
    </source>
</evidence>
<dbReference type="InterPro" id="IPR036388">
    <property type="entry name" value="WH-like_DNA-bd_sf"/>
</dbReference>
<proteinExistence type="predicted"/>
<dbReference type="CDD" id="cd00383">
    <property type="entry name" value="trans_reg_C"/>
    <property type="match status" value="1"/>
</dbReference>
<reference evidence="12" key="1">
    <citation type="submission" date="2021-05" db="EMBL/GenBank/DDBJ databases">
        <title>Molecular characterization for Shewanella algae harboring chromosomal blaOXA-55-like strains isolated from clinical and environment sample.</title>
        <authorList>
            <person name="Ohama Y."/>
            <person name="Aoki K."/>
            <person name="Harada S."/>
            <person name="Moriya K."/>
            <person name="Ishii Y."/>
            <person name="Tateda K."/>
        </authorList>
    </citation>
    <scope>NUCLEOTIDE SEQUENCE</scope>
    <source>
        <strain evidence="12">JCM 11563</strain>
    </source>
</reference>
<dbReference type="Gene3D" id="6.10.250.690">
    <property type="match status" value="1"/>
</dbReference>
<feature type="DNA-binding region" description="OmpR/PhoB-type" evidence="9">
    <location>
        <begin position="130"/>
        <end position="228"/>
    </location>
</feature>
<dbReference type="PROSITE" id="PS50110">
    <property type="entry name" value="RESPONSE_REGULATORY"/>
    <property type="match status" value="1"/>
</dbReference>
<feature type="domain" description="Response regulatory" evidence="10">
    <location>
        <begin position="5"/>
        <end position="118"/>
    </location>
</feature>
<name>A0ABQ4P1T9_9GAMM</name>
<dbReference type="Gene3D" id="1.10.10.10">
    <property type="entry name" value="Winged helix-like DNA-binding domain superfamily/Winged helix DNA-binding domain"/>
    <property type="match status" value="1"/>
</dbReference>
<keyword evidence="7" id="KW-0804">Transcription</keyword>
<comment type="subcellular location">
    <subcellularLocation>
        <location evidence="1">Cytoplasm</location>
    </subcellularLocation>
</comment>
<keyword evidence="13" id="KW-1185">Reference proteome</keyword>
<accession>A0ABQ4P1T9</accession>
<feature type="domain" description="OmpR/PhoB-type" evidence="11">
    <location>
        <begin position="130"/>
        <end position="228"/>
    </location>
</feature>
<dbReference type="SMART" id="SM00862">
    <property type="entry name" value="Trans_reg_C"/>
    <property type="match status" value="1"/>
</dbReference>
<keyword evidence="6 9" id="KW-0238">DNA-binding</keyword>
<dbReference type="InterPro" id="IPR001789">
    <property type="entry name" value="Sig_transdc_resp-reg_receiver"/>
</dbReference>
<protein>
    <submittedName>
        <fullName evidence="12">DNA-binding response regulator</fullName>
    </submittedName>
</protein>
<evidence type="ECO:0000256" key="8">
    <source>
        <dbReference type="PROSITE-ProRule" id="PRU00169"/>
    </source>
</evidence>
<evidence type="ECO:0000256" key="6">
    <source>
        <dbReference type="ARBA" id="ARBA00023125"/>
    </source>
</evidence>
<keyword evidence="5" id="KW-0805">Transcription regulation</keyword>
<evidence type="ECO:0000313" key="13">
    <source>
        <dbReference type="Proteomes" id="UP000887104"/>
    </source>
</evidence>
<keyword evidence="4" id="KW-0902">Two-component regulatory system</keyword>
<dbReference type="PANTHER" id="PTHR48111:SF39">
    <property type="entry name" value="TRANSCRIPTIONAL REGULATORY PROTEIN CPXR"/>
    <property type="match status" value="1"/>
</dbReference>
<evidence type="ECO:0000313" key="12">
    <source>
        <dbReference type="EMBL" id="GIU41475.1"/>
    </source>
</evidence>
<dbReference type="InterPro" id="IPR039420">
    <property type="entry name" value="WalR-like"/>
</dbReference>